<keyword evidence="10 16" id="KW-0067">ATP-binding</keyword>
<dbReference type="InterPro" id="IPR014001">
    <property type="entry name" value="Helicase_ATP-bd"/>
</dbReference>
<name>A0A158EX26_9BURK</name>
<dbReference type="PRINTS" id="PR00906">
    <property type="entry name" value="SECA"/>
</dbReference>
<dbReference type="HAMAP" id="MF_01382">
    <property type="entry name" value="SecA"/>
    <property type="match status" value="1"/>
</dbReference>
<evidence type="ECO:0000256" key="16">
    <source>
        <dbReference type="HAMAP-Rule" id="MF_01382"/>
    </source>
</evidence>
<dbReference type="GO" id="GO:0017038">
    <property type="term" value="P:protein import"/>
    <property type="evidence" value="ECO:0007669"/>
    <property type="project" value="InterPro"/>
</dbReference>
<evidence type="ECO:0000256" key="2">
    <source>
        <dbReference type="ARBA" id="ARBA00007650"/>
    </source>
</evidence>
<dbReference type="GO" id="GO:0065002">
    <property type="term" value="P:intracellular protein transmembrane transport"/>
    <property type="evidence" value="ECO:0007669"/>
    <property type="project" value="UniProtKB-UniRule"/>
</dbReference>
<dbReference type="Gene3D" id="1.10.3060.10">
    <property type="entry name" value="Helical scaffold and wing domains of SecA"/>
    <property type="match status" value="1"/>
</dbReference>
<feature type="binding site" evidence="16">
    <location>
        <begin position="105"/>
        <end position="109"/>
    </location>
    <ligand>
        <name>ATP</name>
        <dbReference type="ChEBI" id="CHEBI:30616"/>
    </ligand>
</feature>
<evidence type="ECO:0000256" key="9">
    <source>
        <dbReference type="ARBA" id="ARBA00022833"/>
    </source>
</evidence>
<evidence type="ECO:0000256" key="3">
    <source>
        <dbReference type="ARBA" id="ARBA00022448"/>
    </source>
</evidence>
<feature type="domain" description="Helicase ATP-binding" evidence="18">
    <location>
        <begin position="89"/>
        <end position="247"/>
    </location>
</feature>
<comment type="subunit">
    <text evidence="16">Monomer and homodimer. Part of the essential Sec protein translocation apparatus which comprises SecA, SecYEG and auxiliary proteins SecDF-YajC and YidC.</text>
</comment>
<dbReference type="Pfam" id="PF02810">
    <property type="entry name" value="SEC-C"/>
    <property type="match status" value="1"/>
</dbReference>
<keyword evidence="8 16" id="KW-0547">Nucleotide-binding</keyword>
<keyword evidence="13 16" id="KW-0811">Translocation</keyword>
<dbReference type="PROSITE" id="PS01312">
    <property type="entry name" value="SECA"/>
    <property type="match status" value="1"/>
</dbReference>
<evidence type="ECO:0000256" key="4">
    <source>
        <dbReference type="ARBA" id="ARBA00022475"/>
    </source>
</evidence>
<feature type="domain" description="Helicase C-terminal" evidence="19">
    <location>
        <begin position="440"/>
        <end position="645"/>
    </location>
</feature>
<dbReference type="SUPFAM" id="SSF81767">
    <property type="entry name" value="Pre-protein crosslinking domain of SecA"/>
    <property type="match status" value="1"/>
</dbReference>
<dbReference type="Pfam" id="PF01043">
    <property type="entry name" value="SecA_PP_bind"/>
    <property type="match status" value="1"/>
</dbReference>
<keyword evidence="6" id="KW-0997">Cell inner membrane</keyword>
<dbReference type="CDD" id="cd17928">
    <property type="entry name" value="DEXDc_SecA"/>
    <property type="match status" value="1"/>
</dbReference>
<dbReference type="InterPro" id="IPR027417">
    <property type="entry name" value="P-loop_NTPase"/>
</dbReference>
<evidence type="ECO:0000256" key="7">
    <source>
        <dbReference type="ARBA" id="ARBA00022723"/>
    </source>
</evidence>
<reference evidence="21 22" key="1">
    <citation type="submission" date="2016-01" db="EMBL/GenBank/DDBJ databases">
        <authorList>
            <person name="Oliw E.H."/>
        </authorList>
    </citation>
    <scope>NUCLEOTIDE SEQUENCE [LARGE SCALE GENOMIC DNA]</scope>
    <source>
        <strain evidence="21">LMG 27134</strain>
    </source>
</reference>
<feature type="binding site" evidence="16">
    <location>
        <position position="515"/>
    </location>
    <ligand>
        <name>ATP</name>
        <dbReference type="ChEBI" id="CHEBI:30616"/>
    </ligand>
</feature>
<accession>A0A158EX26</accession>
<dbReference type="SUPFAM" id="SSF81886">
    <property type="entry name" value="Helical scaffold and wing domains of SecA"/>
    <property type="match status" value="1"/>
</dbReference>
<dbReference type="NCBIfam" id="TIGR00963">
    <property type="entry name" value="secA"/>
    <property type="match status" value="1"/>
</dbReference>
<keyword evidence="5 16" id="KW-0963">Cytoplasm</keyword>
<keyword evidence="3 16" id="KW-0813">Transport</keyword>
<evidence type="ECO:0000313" key="21">
    <source>
        <dbReference type="EMBL" id="SAL12104.1"/>
    </source>
</evidence>
<dbReference type="PROSITE" id="PS51196">
    <property type="entry name" value="SECA_MOTOR_DEAD"/>
    <property type="match status" value="1"/>
</dbReference>
<evidence type="ECO:0000256" key="5">
    <source>
        <dbReference type="ARBA" id="ARBA00022490"/>
    </source>
</evidence>
<dbReference type="InterPro" id="IPR001650">
    <property type="entry name" value="Helicase_C-like"/>
</dbReference>
<evidence type="ECO:0000256" key="1">
    <source>
        <dbReference type="ARBA" id="ARBA00001947"/>
    </source>
</evidence>
<sequence>MTTGFLQKFFGSRNQRLVKQYQKTVAAINAFEPTIEQYTDKQLRAKTDEFRQRVASGESLDRLLPEAFAVCREASKRVLKMRHFDVQLIGGMVLHYGKIAEMRTGEGKTLVATLAAYLNALSGRGVHVVTVNDYLAQRDAEWMGKLYNFLGLSWGINLSQMEHAQKQEAYAADITYGTNNEFGFDYLRDNMVYETHARVQRPLNFAIVDEVDSILIDEARTPLIISGQAEDHTELYVRMNALPPLLEQQIGEEKADGTGVEKVGDYTLDEKARQVFLTEQGHEKAERLLAEWGLIGEGESLYAAQNITLMHHVYAALRAHTLFFRDQHYVVQGNEVVIVDEFTGRMMTGRRWSDGLHQAVEAKEHVKIQNENQTLASITFQNFFRMYSKLSGMTGTADTEAYEFNEIYGLETVVIPTNRPPKRIDKQDQIYKTAKERYDAVTRDIRECVERGQPVLVGTTSIEASELLSGLLTQAGLKHEVLNAKQHAREAAIVAEAGRPAAVTIATNMAGRGTDIVLGGNVEKQSSFIEVDESLSDEEKQRRIKHLEDEWQALHDRVKVAGGLHIIGTERHESRRIDNQLRGRAGRQGDPGSSRFYLSLDDPLLRIFAGDRVRSIMDRLKMPEGEAIEAGIVTRSIESAQRKVEARNFDIRKQLLEYDDVSNDQRKVIYQQRNELLEATDVAETITAMRQSVIAEVTHTYIPAGSIEEQWSAPELEEVLRNEWSLDLAVQEMINESNSIDADEILEAVVSAADESYEAKVALVGRESFSAFERSIMLQTLDSRWREHLAALDHLRQGIHLRGYAQKNPKQEYKREAFELFAAMLDSVKQEVTRVVMNVQIQSPEQLEEAAEQYEEKGSHLENVSFQHAEFADGGAAAASVAADATTQMINQAMAYGDDTTVATRAASDDVPKVGRNDPCPCGSGKKYKNCHGKLA</sequence>
<evidence type="ECO:0000313" key="22">
    <source>
        <dbReference type="Proteomes" id="UP000054683"/>
    </source>
</evidence>
<dbReference type="InterPro" id="IPR020937">
    <property type="entry name" value="SecA_CS"/>
</dbReference>
<dbReference type="GO" id="GO:0046872">
    <property type="term" value="F:metal ion binding"/>
    <property type="evidence" value="ECO:0007669"/>
    <property type="project" value="UniProtKB-KW"/>
</dbReference>
<comment type="subcellular location">
    <subcellularLocation>
        <location evidence="16">Cell membrane</location>
        <topology evidence="16">Peripheral membrane protein</topology>
        <orientation evidence="16">Cytoplasmic side</orientation>
    </subcellularLocation>
    <subcellularLocation>
        <location evidence="16">Cytoplasm</location>
    </subcellularLocation>
    <text evidence="16">Distribution is 50-50.</text>
</comment>
<evidence type="ECO:0000259" key="19">
    <source>
        <dbReference type="PROSITE" id="PS51194"/>
    </source>
</evidence>
<dbReference type="FunFam" id="1.10.3060.10:FF:000003">
    <property type="entry name" value="Protein translocase subunit SecA"/>
    <property type="match status" value="1"/>
</dbReference>
<dbReference type="InterPro" id="IPR036266">
    <property type="entry name" value="SecA_Wing/Scaffold_sf"/>
</dbReference>
<keyword evidence="4 16" id="KW-1003">Cell membrane</keyword>
<dbReference type="PROSITE" id="PS51192">
    <property type="entry name" value="HELICASE_ATP_BIND_1"/>
    <property type="match status" value="1"/>
</dbReference>
<protein>
    <recommendedName>
        <fullName evidence="16 17">Protein translocase subunit SecA</fullName>
        <ecNumber evidence="16">7.4.2.8</ecNumber>
    </recommendedName>
</protein>
<dbReference type="InterPro" id="IPR000185">
    <property type="entry name" value="SecA"/>
</dbReference>
<dbReference type="PANTHER" id="PTHR30612">
    <property type="entry name" value="SECA INNER MEMBRANE COMPONENT OF SEC PROTEIN SECRETION SYSTEM"/>
    <property type="match status" value="1"/>
</dbReference>
<dbReference type="EMBL" id="FCOK02000002">
    <property type="protein sequence ID" value="SAL12104.1"/>
    <property type="molecule type" value="Genomic_DNA"/>
</dbReference>
<dbReference type="GO" id="GO:0031522">
    <property type="term" value="C:cell envelope Sec protein transport complex"/>
    <property type="evidence" value="ECO:0007669"/>
    <property type="project" value="UniProtKB-ARBA"/>
</dbReference>
<dbReference type="InterPro" id="IPR036670">
    <property type="entry name" value="SecA_X-link_sf"/>
</dbReference>
<dbReference type="InterPro" id="IPR011130">
    <property type="entry name" value="SecA_preprotein_X-link_dom"/>
</dbReference>
<dbReference type="PANTHER" id="PTHR30612:SF0">
    <property type="entry name" value="CHLOROPLAST PROTEIN-TRANSPORTING ATPASE"/>
    <property type="match status" value="1"/>
</dbReference>
<dbReference type="NCBIfam" id="NF009538">
    <property type="entry name" value="PRK12904.1"/>
    <property type="match status" value="1"/>
</dbReference>
<dbReference type="InterPro" id="IPR011116">
    <property type="entry name" value="SecA_Wing/Scaffold"/>
</dbReference>
<evidence type="ECO:0000256" key="8">
    <source>
        <dbReference type="ARBA" id="ARBA00022741"/>
    </source>
</evidence>
<feature type="domain" description="SecA family profile" evidence="20">
    <location>
        <begin position="3"/>
        <end position="629"/>
    </location>
</feature>
<dbReference type="OrthoDB" id="9805579at2"/>
<gene>
    <name evidence="16" type="primary">secA</name>
    <name evidence="21" type="ORF">AWB69_00341</name>
</gene>
<evidence type="ECO:0000256" key="10">
    <source>
        <dbReference type="ARBA" id="ARBA00022840"/>
    </source>
</evidence>
<dbReference type="InterPro" id="IPR014018">
    <property type="entry name" value="SecA_motor_DEAD"/>
</dbReference>
<comment type="function">
    <text evidence="16">Part of the Sec protein translocase complex. Interacts with the SecYEG preprotein conducting channel. Has a central role in coupling the hydrolysis of ATP to the transfer of proteins into and across the cell membrane, serving both as a receptor for the preprotein-SecB complex and as an ATP-driven molecular motor driving the stepwise translocation of polypeptide chains across the membrane.</text>
</comment>
<proteinExistence type="inferred from homology"/>
<dbReference type="Pfam" id="PF07517">
    <property type="entry name" value="SecA_DEAD"/>
    <property type="match status" value="1"/>
</dbReference>
<evidence type="ECO:0000256" key="17">
    <source>
        <dbReference type="RuleBase" id="RU003874"/>
    </source>
</evidence>
<dbReference type="GO" id="GO:0005524">
    <property type="term" value="F:ATP binding"/>
    <property type="evidence" value="ECO:0007669"/>
    <property type="project" value="UniProtKB-UniRule"/>
</dbReference>
<comment type="cofactor">
    <cofactor evidence="1">
        <name>Zn(2+)</name>
        <dbReference type="ChEBI" id="CHEBI:29105"/>
    </cofactor>
</comment>
<dbReference type="InterPro" id="IPR004027">
    <property type="entry name" value="SEC_C_motif"/>
</dbReference>
<keyword evidence="9" id="KW-0862">Zinc</keyword>
<evidence type="ECO:0000256" key="13">
    <source>
        <dbReference type="ARBA" id="ARBA00023010"/>
    </source>
</evidence>
<dbReference type="GO" id="GO:0005829">
    <property type="term" value="C:cytosol"/>
    <property type="evidence" value="ECO:0007669"/>
    <property type="project" value="TreeGrafter"/>
</dbReference>
<dbReference type="SMART" id="SM00957">
    <property type="entry name" value="SecA_DEAD"/>
    <property type="match status" value="1"/>
</dbReference>
<evidence type="ECO:0000256" key="15">
    <source>
        <dbReference type="ARBA" id="ARBA00034006"/>
    </source>
</evidence>
<dbReference type="Gene3D" id="3.40.50.300">
    <property type="entry name" value="P-loop containing nucleotide triphosphate hydrolases"/>
    <property type="match status" value="2"/>
</dbReference>
<dbReference type="GO" id="GO:0008564">
    <property type="term" value="F:protein-exporting ATPase activity"/>
    <property type="evidence" value="ECO:0007669"/>
    <property type="project" value="UniProtKB-EC"/>
</dbReference>
<dbReference type="GO" id="GO:0043952">
    <property type="term" value="P:protein transport by the Sec complex"/>
    <property type="evidence" value="ECO:0007669"/>
    <property type="project" value="TreeGrafter"/>
</dbReference>
<evidence type="ECO:0000259" key="18">
    <source>
        <dbReference type="PROSITE" id="PS51192"/>
    </source>
</evidence>
<evidence type="ECO:0000256" key="12">
    <source>
        <dbReference type="ARBA" id="ARBA00022967"/>
    </source>
</evidence>
<keyword evidence="11 16" id="KW-0653">Protein transport</keyword>
<dbReference type="InterPro" id="IPR011115">
    <property type="entry name" value="SecA_DEAD"/>
</dbReference>
<dbReference type="SMART" id="SM00958">
    <property type="entry name" value="SecA_PP_bind"/>
    <property type="match status" value="1"/>
</dbReference>
<evidence type="ECO:0000256" key="6">
    <source>
        <dbReference type="ARBA" id="ARBA00022519"/>
    </source>
</evidence>
<evidence type="ECO:0000256" key="11">
    <source>
        <dbReference type="ARBA" id="ARBA00022927"/>
    </source>
</evidence>
<dbReference type="RefSeq" id="WP_062081427.1">
    <property type="nucleotide sequence ID" value="NZ_FCOK02000002.1"/>
</dbReference>
<dbReference type="FunFam" id="3.90.1440.10:FF:000001">
    <property type="entry name" value="Preprotein translocase subunit SecA"/>
    <property type="match status" value="1"/>
</dbReference>
<dbReference type="Pfam" id="PF21090">
    <property type="entry name" value="P-loop_SecA"/>
    <property type="match status" value="1"/>
</dbReference>
<dbReference type="Proteomes" id="UP000054683">
    <property type="component" value="Unassembled WGS sequence"/>
</dbReference>
<keyword evidence="14 16" id="KW-0472">Membrane</keyword>
<comment type="similarity">
    <text evidence="2 16 17">Belongs to the SecA family.</text>
</comment>
<dbReference type="Pfam" id="PF07516">
    <property type="entry name" value="SecA_SW"/>
    <property type="match status" value="1"/>
</dbReference>
<keyword evidence="12 16" id="KW-1278">Translocase</keyword>
<keyword evidence="7" id="KW-0479">Metal-binding</keyword>
<feature type="binding site" evidence="16">
    <location>
        <position position="87"/>
    </location>
    <ligand>
        <name>ATP</name>
        <dbReference type="ChEBI" id="CHEBI:30616"/>
    </ligand>
</feature>
<comment type="catalytic activity">
    <reaction evidence="15 16">
        <text>ATP + H2O + cellular proteinSide 1 = ADP + phosphate + cellular proteinSide 2.</text>
        <dbReference type="EC" id="7.4.2.8"/>
    </reaction>
</comment>
<dbReference type="AlphaFoldDB" id="A0A158EX26"/>
<dbReference type="Gene3D" id="3.90.1440.10">
    <property type="entry name" value="SecA, preprotein cross-linking domain"/>
    <property type="match status" value="1"/>
</dbReference>
<dbReference type="GO" id="GO:0006605">
    <property type="term" value="P:protein targeting"/>
    <property type="evidence" value="ECO:0007669"/>
    <property type="project" value="UniProtKB-UniRule"/>
</dbReference>
<dbReference type="PROSITE" id="PS51194">
    <property type="entry name" value="HELICASE_CTER"/>
    <property type="match status" value="1"/>
</dbReference>
<dbReference type="EC" id="7.4.2.8" evidence="16"/>
<dbReference type="SUPFAM" id="SSF52540">
    <property type="entry name" value="P-loop containing nucleoside triphosphate hydrolases"/>
    <property type="match status" value="2"/>
</dbReference>
<dbReference type="FunFam" id="3.40.50.300:FF:000081">
    <property type="entry name" value="Preprotein translocase subunit SecA"/>
    <property type="match status" value="1"/>
</dbReference>
<evidence type="ECO:0000259" key="20">
    <source>
        <dbReference type="PROSITE" id="PS51196"/>
    </source>
</evidence>
<dbReference type="CDD" id="cd18803">
    <property type="entry name" value="SF2_C_secA"/>
    <property type="match status" value="1"/>
</dbReference>
<evidence type="ECO:0000256" key="14">
    <source>
        <dbReference type="ARBA" id="ARBA00023136"/>
    </source>
</evidence>
<dbReference type="InterPro" id="IPR044722">
    <property type="entry name" value="SecA_SF2_C"/>
</dbReference>
<organism evidence="21 22">
    <name type="scientific">Caballeronia udeis</name>
    <dbReference type="NCBI Taxonomy" id="1232866"/>
    <lineage>
        <taxon>Bacteria</taxon>
        <taxon>Pseudomonadati</taxon>
        <taxon>Pseudomonadota</taxon>
        <taxon>Betaproteobacteria</taxon>
        <taxon>Burkholderiales</taxon>
        <taxon>Burkholderiaceae</taxon>
        <taxon>Caballeronia</taxon>
    </lineage>
</organism>
<dbReference type="FunFam" id="3.40.50.300:FF:000113">
    <property type="entry name" value="Preprotein translocase subunit SecA"/>
    <property type="match status" value="1"/>
</dbReference>
<dbReference type="GO" id="GO:0005886">
    <property type="term" value="C:plasma membrane"/>
    <property type="evidence" value="ECO:0007669"/>
    <property type="project" value="UniProtKB-SubCell"/>
</dbReference>